<dbReference type="Proteomes" id="UP000887564">
    <property type="component" value="Unplaced"/>
</dbReference>
<keyword evidence="2" id="KW-1185">Reference proteome</keyword>
<dbReference type="InterPro" id="IPR057260">
    <property type="entry name" value="Ribosomal_L19e_C"/>
</dbReference>
<evidence type="ECO:0000313" key="2">
    <source>
        <dbReference type="Proteomes" id="UP000887564"/>
    </source>
</evidence>
<proteinExistence type="predicted"/>
<dbReference type="GO" id="GO:0003735">
    <property type="term" value="F:structural constituent of ribosome"/>
    <property type="evidence" value="ECO:0007669"/>
    <property type="project" value="InterPro"/>
</dbReference>
<reference evidence="3" key="1">
    <citation type="submission" date="2022-11" db="UniProtKB">
        <authorList>
            <consortium name="WormBaseParasite"/>
        </authorList>
    </citation>
    <scope>IDENTIFICATION</scope>
</reference>
<dbReference type="SMART" id="SM01416">
    <property type="entry name" value="Ribosomal_L19e"/>
    <property type="match status" value="1"/>
</dbReference>
<accession>A0A914RHE1</accession>
<dbReference type="AlphaFoldDB" id="A0A914RHE1"/>
<dbReference type="WBParaSite" id="PEQ_0000574001-mRNA-1">
    <property type="protein sequence ID" value="PEQ_0000574001-mRNA-1"/>
    <property type="gene ID" value="PEQ_0000574001"/>
</dbReference>
<dbReference type="InterPro" id="IPR035970">
    <property type="entry name" value="60S_ribosomal_eL19_sf"/>
</dbReference>
<feature type="domain" description="Large ribosomal subunit protein eL19" evidence="1">
    <location>
        <begin position="1"/>
        <end position="71"/>
    </location>
</feature>
<dbReference type="InterPro" id="IPR000196">
    <property type="entry name" value="Ribosomal_eL19_dom"/>
</dbReference>
<dbReference type="SUPFAM" id="SSF48140">
    <property type="entry name" value="Ribosomal protein L19 (L19e)"/>
    <property type="match status" value="1"/>
</dbReference>
<name>A0A914RHE1_PAREQ</name>
<dbReference type="Pfam" id="PF25476">
    <property type="entry name" value="Ribosomal_L19e_C"/>
    <property type="match status" value="1"/>
</dbReference>
<dbReference type="PANTHER" id="PTHR10722">
    <property type="entry name" value="60S RIBOSOMAL PROTEIN L19"/>
    <property type="match status" value="1"/>
</dbReference>
<evidence type="ECO:0000259" key="1">
    <source>
        <dbReference type="SMART" id="SM01416"/>
    </source>
</evidence>
<dbReference type="GO" id="GO:0006412">
    <property type="term" value="P:translation"/>
    <property type="evidence" value="ECO:0007669"/>
    <property type="project" value="InterPro"/>
</dbReference>
<dbReference type="GO" id="GO:0022625">
    <property type="term" value="C:cytosolic large ribosomal subunit"/>
    <property type="evidence" value="ECO:0007669"/>
    <property type="project" value="InterPro"/>
</dbReference>
<dbReference type="Gene3D" id="1.10.1200.240">
    <property type="match status" value="1"/>
</dbReference>
<dbReference type="GO" id="GO:0003723">
    <property type="term" value="F:RNA binding"/>
    <property type="evidence" value="ECO:0007669"/>
    <property type="project" value="InterPro"/>
</dbReference>
<sequence>MGHGKRRGTQNARMPEKVLWIRRMRVLRHLLKRYREAKKIDKHLYHDLYLRAKGNAFKNKRNLMEFIFKRKTENTRSKQLA</sequence>
<evidence type="ECO:0000313" key="3">
    <source>
        <dbReference type="WBParaSite" id="PEQ_0000574001-mRNA-1"/>
    </source>
</evidence>
<protein>
    <submittedName>
        <fullName evidence="3">Ribosomal protein L19/L19e domain-containing protein</fullName>
    </submittedName>
</protein>
<organism evidence="2 3">
    <name type="scientific">Parascaris equorum</name>
    <name type="common">Equine roundworm</name>
    <dbReference type="NCBI Taxonomy" id="6256"/>
    <lineage>
        <taxon>Eukaryota</taxon>
        <taxon>Metazoa</taxon>
        <taxon>Ecdysozoa</taxon>
        <taxon>Nematoda</taxon>
        <taxon>Chromadorea</taxon>
        <taxon>Rhabditida</taxon>
        <taxon>Spirurina</taxon>
        <taxon>Ascaridomorpha</taxon>
        <taxon>Ascaridoidea</taxon>
        <taxon>Ascarididae</taxon>
        <taxon>Parascaris</taxon>
    </lineage>
</organism>
<dbReference type="InterPro" id="IPR039547">
    <property type="entry name" value="Ribosomal_eL19"/>
</dbReference>